<dbReference type="OrthoDB" id="674838at2"/>
<keyword evidence="1" id="KW-0732">Signal</keyword>
<dbReference type="AlphaFoldDB" id="A0A4R1B9G5"/>
<keyword evidence="3" id="KW-1185">Reference proteome</keyword>
<evidence type="ECO:0000313" key="2">
    <source>
        <dbReference type="EMBL" id="TCJ13544.1"/>
    </source>
</evidence>
<dbReference type="SUPFAM" id="SSF160574">
    <property type="entry name" value="BT0923-like"/>
    <property type="match status" value="1"/>
</dbReference>
<dbReference type="Proteomes" id="UP000295334">
    <property type="component" value="Unassembled WGS sequence"/>
</dbReference>
<organism evidence="2 3">
    <name type="scientific">Flaviaesturariibacter flavus</name>
    <dbReference type="NCBI Taxonomy" id="2502780"/>
    <lineage>
        <taxon>Bacteria</taxon>
        <taxon>Pseudomonadati</taxon>
        <taxon>Bacteroidota</taxon>
        <taxon>Chitinophagia</taxon>
        <taxon>Chitinophagales</taxon>
        <taxon>Chitinophagaceae</taxon>
        <taxon>Flaviaestuariibacter</taxon>
    </lineage>
</organism>
<dbReference type="EMBL" id="SJZI01000044">
    <property type="protein sequence ID" value="TCJ13544.1"/>
    <property type="molecule type" value="Genomic_DNA"/>
</dbReference>
<name>A0A4R1B9G5_9BACT</name>
<evidence type="ECO:0000256" key="1">
    <source>
        <dbReference type="SAM" id="SignalP"/>
    </source>
</evidence>
<sequence>MKKFFLILFASLTTLLSNATETPNAVLKSFQSTFSGAREVRWNENGQYFKANFVLDGQHINAYYNIGGEMVALTRNMTLSQLPVMLQAELKNKAGKDNWITDIMEYTTDEGTTFYATMENADLKITLRSESNSEWMIHQKIEKI</sequence>
<gene>
    <name evidence="2" type="ORF">EPD60_12155</name>
</gene>
<evidence type="ECO:0000313" key="3">
    <source>
        <dbReference type="Proteomes" id="UP000295334"/>
    </source>
</evidence>
<dbReference type="Gene3D" id="3.10.450.360">
    <property type="match status" value="1"/>
</dbReference>
<comment type="caution">
    <text evidence="2">The sequence shown here is derived from an EMBL/GenBank/DDBJ whole genome shotgun (WGS) entry which is preliminary data.</text>
</comment>
<feature type="signal peptide" evidence="1">
    <location>
        <begin position="1"/>
        <end position="19"/>
    </location>
</feature>
<evidence type="ECO:0008006" key="4">
    <source>
        <dbReference type="Google" id="ProtNLM"/>
    </source>
</evidence>
<feature type="chain" id="PRO_5020898913" description="Beta-lactamase-inhibitor-like PepSY-like domain-containing protein" evidence="1">
    <location>
        <begin position="20"/>
        <end position="144"/>
    </location>
</feature>
<protein>
    <recommendedName>
        <fullName evidence="4">Beta-lactamase-inhibitor-like PepSY-like domain-containing protein</fullName>
    </recommendedName>
</protein>
<dbReference type="RefSeq" id="WP_131449745.1">
    <property type="nucleotide sequence ID" value="NZ_SJZI01000044.1"/>
</dbReference>
<proteinExistence type="predicted"/>
<accession>A0A4R1B9G5</accession>
<reference evidence="2 3" key="1">
    <citation type="submission" date="2019-03" db="EMBL/GenBank/DDBJ databases">
        <authorList>
            <person name="Kim M.K.M."/>
        </authorList>
    </citation>
    <scope>NUCLEOTIDE SEQUENCE [LARGE SCALE GENOMIC DNA]</scope>
    <source>
        <strain evidence="2 3">17J68-12</strain>
    </source>
</reference>